<dbReference type="GO" id="GO:0003676">
    <property type="term" value="F:nucleic acid binding"/>
    <property type="evidence" value="ECO:0007669"/>
    <property type="project" value="InterPro"/>
</dbReference>
<proteinExistence type="predicted"/>
<accession>A0A392QSQ9</accession>
<feature type="region of interest" description="Disordered" evidence="1">
    <location>
        <begin position="68"/>
        <end position="108"/>
    </location>
</feature>
<dbReference type="InterPro" id="IPR035979">
    <property type="entry name" value="RBD_domain_sf"/>
</dbReference>
<evidence type="ECO:0000313" key="3">
    <source>
        <dbReference type="Proteomes" id="UP000265520"/>
    </source>
</evidence>
<reference evidence="2 3" key="1">
    <citation type="journal article" date="2018" name="Front. Plant Sci.">
        <title>Red Clover (Trifolium pratense) and Zigzag Clover (T. medium) - A Picture of Genomic Similarities and Differences.</title>
        <authorList>
            <person name="Dluhosova J."/>
            <person name="Istvanek J."/>
            <person name="Nedelnik J."/>
            <person name="Repkova J."/>
        </authorList>
    </citation>
    <scope>NUCLEOTIDE SEQUENCE [LARGE SCALE GENOMIC DNA]</scope>
    <source>
        <strain evidence="3">cv. 10/8</strain>
        <tissue evidence="2">Leaf</tissue>
    </source>
</reference>
<name>A0A392QSQ9_9FABA</name>
<feature type="non-terminal residue" evidence="2">
    <location>
        <position position="108"/>
    </location>
</feature>
<feature type="compositionally biased region" description="Basic and acidic residues" evidence="1">
    <location>
        <begin position="96"/>
        <end position="108"/>
    </location>
</feature>
<protein>
    <submittedName>
        <fullName evidence="2">RNA-binding protein 25-like</fullName>
    </submittedName>
</protein>
<sequence length="108" mass="12934">MFKVFQKYGNIQEVVIPAKRNKLGRRFGFARFVHVHDEERFGTELDNIIIGRDKIFANLSRFQRRRGDVRDTEVQNHRDRQGNMEKPSYNHINRLSRTDRAKRSFAEV</sequence>
<keyword evidence="3" id="KW-1185">Reference proteome</keyword>
<dbReference type="EMBL" id="LXQA010156918">
    <property type="protein sequence ID" value="MCI27027.1"/>
    <property type="molecule type" value="Genomic_DNA"/>
</dbReference>
<evidence type="ECO:0000313" key="2">
    <source>
        <dbReference type="EMBL" id="MCI27027.1"/>
    </source>
</evidence>
<dbReference type="Proteomes" id="UP000265520">
    <property type="component" value="Unassembled WGS sequence"/>
</dbReference>
<feature type="compositionally biased region" description="Basic and acidic residues" evidence="1">
    <location>
        <begin position="68"/>
        <end position="83"/>
    </location>
</feature>
<comment type="caution">
    <text evidence="2">The sequence shown here is derived from an EMBL/GenBank/DDBJ whole genome shotgun (WGS) entry which is preliminary data.</text>
</comment>
<organism evidence="2 3">
    <name type="scientific">Trifolium medium</name>
    <dbReference type="NCBI Taxonomy" id="97028"/>
    <lineage>
        <taxon>Eukaryota</taxon>
        <taxon>Viridiplantae</taxon>
        <taxon>Streptophyta</taxon>
        <taxon>Embryophyta</taxon>
        <taxon>Tracheophyta</taxon>
        <taxon>Spermatophyta</taxon>
        <taxon>Magnoliopsida</taxon>
        <taxon>eudicotyledons</taxon>
        <taxon>Gunneridae</taxon>
        <taxon>Pentapetalae</taxon>
        <taxon>rosids</taxon>
        <taxon>fabids</taxon>
        <taxon>Fabales</taxon>
        <taxon>Fabaceae</taxon>
        <taxon>Papilionoideae</taxon>
        <taxon>50 kb inversion clade</taxon>
        <taxon>NPAAA clade</taxon>
        <taxon>Hologalegina</taxon>
        <taxon>IRL clade</taxon>
        <taxon>Trifolieae</taxon>
        <taxon>Trifolium</taxon>
    </lineage>
</organism>
<dbReference type="Gene3D" id="3.30.70.330">
    <property type="match status" value="1"/>
</dbReference>
<dbReference type="SUPFAM" id="SSF54928">
    <property type="entry name" value="RNA-binding domain, RBD"/>
    <property type="match status" value="1"/>
</dbReference>
<dbReference type="InterPro" id="IPR012677">
    <property type="entry name" value="Nucleotide-bd_a/b_plait_sf"/>
</dbReference>
<evidence type="ECO:0000256" key="1">
    <source>
        <dbReference type="SAM" id="MobiDB-lite"/>
    </source>
</evidence>
<dbReference type="AlphaFoldDB" id="A0A392QSQ9"/>